<dbReference type="Pfam" id="PF06199">
    <property type="entry name" value="Phage_tail_2"/>
    <property type="match status" value="1"/>
</dbReference>
<dbReference type="EMBL" id="DROP01000314">
    <property type="protein sequence ID" value="HHI89231.1"/>
    <property type="molecule type" value="Genomic_DNA"/>
</dbReference>
<dbReference type="InterPro" id="IPR022344">
    <property type="entry name" value="GTA_major-tail"/>
</dbReference>
<proteinExistence type="predicted"/>
<reference evidence="1" key="1">
    <citation type="journal article" date="2020" name="mSystems">
        <title>Genome- and Community-Level Interaction Insights into Carbon Utilization and Element Cycling Functions of Hydrothermarchaeota in Hydrothermal Sediment.</title>
        <authorList>
            <person name="Zhou Z."/>
            <person name="Liu Y."/>
            <person name="Xu W."/>
            <person name="Pan J."/>
            <person name="Luo Z.H."/>
            <person name="Li M."/>
        </authorList>
    </citation>
    <scope>NUCLEOTIDE SEQUENCE [LARGE SCALE GENOMIC DNA]</scope>
    <source>
        <strain evidence="1">HyVt-538</strain>
    </source>
</reference>
<evidence type="ECO:0000313" key="1">
    <source>
        <dbReference type="EMBL" id="HHI89231.1"/>
    </source>
</evidence>
<dbReference type="NCBIfam" id="TIGR02126">
    <property type="entry name" value="phgtail_TP901_1"/>
    <property type="match status" value="1"/>
</dbReference>
<protein>
    <submittedName>
        <fullName evidence="1">Phage major tail protein, TP901-1 family</fullName>
    </submittedName>
</protein>
<sequence>MSAQAGREMTLKIFDDQGTALSVDGLRAKTLRFYAEGLEATHMDSPGGWREYLVGAGARAARLEASGAFVNSAADALIRAHFFAQSLAQFEIFWPGFGTLAGSFLVTSLQYQGEFTGEARFEIELESGGAIQFAPV</sequence>
<organism evidence="1">
    <name type="scientific">Hellea balneolensis</name>
    <dbReference type="NCBI Taxonomy" id="287478"/>
    <lineage>
        <taxon>Bacteria</taxon>
        <taxon>Pseudomonadati</taxon>
        <taxon>Pseudomonadota</taxon>
        <taxon>Alphaproteobacteria</taxon>
        <taxon>Maricaulales</taxon>
        <taxon>Robiginitomaculaceae</taxon>
        <taxon>Hellea</taxon>
    </lineage>
</organism>
<comment type="caution">
    <text evidence="1">The sequence shown here is derived from an EMBL/GenBank/DDBJ whole genome shotgun (WGS) entry which is preliminary data.</text>
</comment>
<dbReference type="InterPro" id="IPR011855">
    <property type="entry name" value="Phgtail_TP901_1"/>
</dbReference>
<gene>
    <name evidence="1" type="ORF">ENK01_04680</name>
</gene>
<dbReference type="PRINTS" id="PR01996">
    <property type="entry name" value="MTP1FAMILY"/>
</dbReference>
<dbReference type="Proteomes" id="UP000885806">
    <property type="component" value="Unassembled WGS sequence"/>
</dbReference>
<name>A0A7V5NXQ8_9PROT</name>
<accession>A0A7V5NXQ8</accession>
<dbReference type="AlphaFoldDB" id="A0A7V5NXQ8"/>